<comment type="similarity">
    <text evidence="1">Belongs to the SEC10 family.</text>
</comment>
<evidence type="ECO:0000256" key="4">
    <source>
        <dbReference type="ARBA" id="ARBA00023054"/>
    </source>
</evidence>
<dbReference type="InterPro" id="IPR048627">
    <property type="entry name" value="Sec10_HB"/>
</dbReference>
<evidence type="ECO:0000259" key="6">
    <source>
        <dbReference type="Pfam" id="PF20667"/>
    </source>
</evidence>
<keyword evidence="2" id="KW-0813">Transport</keyword>
<dbReference type="GO" id="GO:0006887">
    <property type="term" value="P:exocytosis"/>
    <property type="evidence" value="ECO:0007669"/>
    <property type="project" value="UniProtKB-KW"/>
</dbReference>
<dbReference type="InterPro" id="IPR048625">
    <property type="entry name" value="Sec10_N"/>
</dbReference>
<feature type="domain" description="Exocyst complex component Sec10-like alpha-helical bundle" evidence="5">
    <location>
        <begin position="211"/>
        <end position="290"/>
    </location>
</feature>
<protein>
    <recommendedName>
        <fullName evidence="8">Exocyst complex component Sec10</fullName>
    </recommendedName>
</protein>
<keyword evidence="3" id="KW-0268">Exocytosis</keyword>
<dbReference type="Pfam" id="PF20667">
    <property type="entry name" value="Sec10_N"/>
    <property type="match status" value="1"/>
</dbReference>
<evidence type="ECO:0008006" key="8">
    <source>
        <dbReference type="Google" id="ProtNLM"/>
    </source>
</evidence>
<evidence type="ECO:0000256" key="1">
    <source>
        <dbReference type="ARBA" id="ARBA00006572"/>
    </source>
</evidence>
<feature type="domain" description="Exocyst complex component Sec10 N-terminal" evidence="6">
    <location>
        <begin position="89"/>
        <end position="205"/>
    </location>
</feature>
<sequence>MKENRDSPVSSLPLILDVDDFKGDFSFDALFGNLVNELLPWFQDEEAADSSEGGGHSSIDALSNGHLRGDAAKSAAAAAAASPLFPEVDKLLALFNDSYKELVDLRKQIDGRLYNLKKEVSIQDSKHRKTLAELEKGVDGLFSSFARLDSRISSVGQTAAKIGDHLQSADAQRETASQTIDLIKYLMEFNSSPGDLMELSPLFSDDSRVAEAASIAQKLRSFAEEDIGRQGIGVTSVMGNAAASRGLEVAVANLQDYCNELENRLLARFDAASQRRELSTMAECAKILSQGPTPQPKRSFTMEQQVSNRLPITMAHTTPAYQREPLPNKIIMGKNPSPRAGGSNARMGFLLLVNHYALIDKRGGGVVCVVVMGKLNLLHARSFGIMSSTFRVHWVVPKVAGMGGLFNRGTSAMQHYVATRPMFIDVEVMTADTRLVLGDQGAQASPSNVARGLSSLYKEITDTVRKEAATIMAVFPSPNEVMSILVQRVLEQRVTALLDKLLVKPSLVNLPSIEEGGLLLYLRMLAVAYEKTQELARDLRAVGCGDLDVEGLTESLFSAHKDEYPEHEQASLRQLYQAKMEELRAENQQISDSTGTIGRSKGASVASSHQQISVTVVTEFVRWNEEAISRCTLFSSQPATLATNVKAVFTCLLDQVSQYITEGLERARDSLTEAANLRERFVLGTSVSRRVAAAAASAAEAAAAAGESSFRSFMVAVQRCGSSVAIVQQYFANSISRLLLPVDGAHASSCEEMANAMSSAEAAAYKGLQQCIETVMAEVERLLSAEQKATDYRSPDDGIAPDHRPTNACTRVVAYLSRVLDSAFTALDGLNKQAFLTELGNRLHKGLLNHWQKFTFNPSGGMRLKRDITEYGEFVRSFNAPSVDEKFELLGIMANVFIVAPESLSSLFEGTPSIRKDAQRFIQLREDYKSAKLAARLSSLWPSSS</sequence>
<organism evidence="7">
    <name type="scientific">Fagus sylvatica</name>
    <name type="common">Beechnut</name>
    <dbReference type="NCBI Taxonomy" id="28930"/>
    <lineage>
        <taxon>Eukaryota</taxon>
        <taxon>Viridiplantae</taxon>
        <taxon>Streptophyta</taxon>
        <taxon>Embryophyta</taxon>
        <taxon>Tracheophyta</taxon>
        <taxon>Spermatophyta</taxon>
        <taxon>Magnoliopsida</taxon>
        <taxon>eudicotyledons</taxon>
        <taxon>Gunneridae</taxon>
        <taxon>Pentapetalae</taxon>
        <taxon>rosids</taxon>
        <taxon>fabids</taxon>
        <taxon>Fagales</taxon>
        <taxon>Fagaceae</taxon>
        <taxon>Fagus</taxon>
    </lineage>
</organism>
<accession>A0A2N9FZQ3</accession>
<evidence type="ECO:0000256" key="3">
    <source>
        <dbReference type="ARBA" id="ARBA00022483"/>
    </source>
</evidence>
<dbReference type="GO" id="GO:0000145">
    <property type="term" value="C:exocyst"/>
    <property type="evidence" value="ECO:0007669"/>
    <property type="project" value="TreeGrafter"/>
</dbReference>
<dbReference type="PANTHER" id="PTHR12100:SF0">
    <property type="entry name" value="EXOCYST COMPLEX COMPONENT 5"/>
    <property type="match status" value="1"/>
</dbReference>
<dbReference type="AlphaFoldDB" id="A0A2N9FZQ3"/>
<evidence type="ECO:0000313" key="7">
    <source>
        <dbReference type="EMBL" id="SPC92304.1"/>
    </source>
</evidence>
<evidence type="ECO:0000259" key="5">
    <source>
        <dbReference type="Pfam" id="PF07393"/>
    </source>
</evidence>
<reference evidence="7" key="1">
    <citation type="submission" date="2018-02" db="EMBL/GenBank/DDBJ databases">
        <authorList>
            <person name="Cohen D.B."/>
            <person name="Kent A.D."/>
        </authorList>
    </citation>
    <scope>NUCLEOTIDE SEQUENCE</scope>
</reference>
<evidence type="ECO:0000256" key="2">
    <source>
        <dbReference type="ARBA" id="ARBA00022448"/>
    </source>
</evidence>
<dbReference type="InterPro" id="IPR009976">
    <property type="entry name" value="Sec10-like"/>
</dbReference>
<dbReference type="Pfam" id="PF07393">
    <property type="entry name" value="Sec10_HB"/>
    <property type="match status" value="2"/>
</dbReference>
<proteinExistence type="inferred from homology"/>
<name>A0A2N9FZQ3_FAGSY</name>
<feature type="domain" description="Exocyst complex component Sec10-like alpha-helical bundle" evidence="5">
    <location>
        <begin position="405"/>
        <end position="935"/>
    </location>
</feature>
<keyword evidence="4" id="KW-0175">Coiled coil</keyword>
<gene>
    <name evidence="7" type="ORF">FSB_LOCUS20186</name>
</gene>
<dbReference type="EMBL" id="OIVN01001298">
    <property type="protein sequence ID" value="SPC92304.1"/>
    <property type="molecule type" value="Genomic_DNA"/>
</dbReference>
<dbReference type="GO" id="GO:0006893">
    <property type="term" value="P:Golgi to plasma membrane transport"/>
    <property type="evidence" value="ECO:0007669"/>
    <property type="project" value="TreeGrafter"/>
</dbReference>
<dbReference type="PANTHER" id="PTHR12100">
    <property type="entry name" value="SEC10"/>
    <property type="match status" value="1"/>
</dbReference>